<gene>
    <name evidence="3" type="primary">LOC107829852</name>
</gene>
<dbReference type="PANTHER" id="PTHR11697">
    <property type="entry name" value="GENERAL TRANSCRIPTION FACTOR 2-RELATED ZINC FINGER PROTEIN"/>
    <property type="match status" value="1"/>
</dbReference>
<dbReference type="RefSeq" id="XP_016512802.1">
    <property type="nucleotide sequence ID" value="XM_016657316.1"/>
</dbReference>
<feature type="compositionally biased region" description="Basic and acidic residues" evidence="1">
    <location>
        <begin position="50"/>
        <end position="61"/>
    </location>
</feature>
<dbReference type="OrthoDB" id="6621980at2759"/>
<accession>A0A1S4DH45</accession>
<dbReference type="PANTHER" id="PTHR11697:SF230">
    <property type="entry name" value="ZINC FINGER, MYM DOMAIN CONTAINING 1"/>
    <property type="match status" value="1"/>
</dbReference>
<organism evidence="3">
    <name type="scientific">Nicotiana tabacum</name>
    <name type="common">Common tobacco</name>
    <dbReference type="NCBI Taxonomy" id="4097"/>
    <lineage>
        <taxon>Eukaryota</taxon>
        <taxon>Viridiplantae</taxon>
        <taxon>Streptophyta</taxon>
        <taxon>Embryophyta</taxon>
        <taxon>Tracheophyta</taxon>
        <taxon>Spermatophyta</taxon>
        <taxon>Magnoliopsida</taxon>
        <taxon>eudicotyledons</taxon>
        <taxon>Gunneridae</taxon>
        <taxon>Pentapetalae</taxon>
        <taxon>asterids</taxon>
        <taxon>lamiids</taxon>
        <taxon>Solanales</taxon>
        <taxon>Solanaceae</taxon>
        <taxon>Nicotianoideae</taxon>
        <taxon>Nicotianeae</taxon>
        <taxon>Nicotiana</taxon>
    </lineage>
</organism>
<name>A0A1S4DH45_TOBAC</name>
<dbReference type="KEGG" id="nta:107829852"/>
<sequence>MTITRFFKAIPTSPSSGTSSPFPSTSPCPIIHDNIKPSTELNKDEMLNLDLKPDPAERKQISEYSPNLRDRSEKAKSEYRLRLTTSIDVARFLIKQGMPFRGHNEGGTSTKRGNFLELLQCAKETMKAIVKEMNGDYFGILVDESKDVSHKEQMSLAIYSLLLERSLSRPQIRRQGYDGASNMQGEINGLKTLILKDTLSAYCVHCFAHQLQLTLVAVAKKHYDVDQFFDIVTNVLNTIGSSFKRRKDRNIVNAMKFIGFAKSQLQSMRESNWESLIADASSFCAKHGIMIPEMDKNNHLGKSKRRSSSVIYSHHLRIDIFNVVIDLQLSELNSHFDVVNSDLLLSMASLSPDNFFANYDKERIMKLAKLYSHEYSISTLEDLSYDLDNYILYVREDRNLSNLKGLGDLSEILVEIELHKT</sequence>
<reference evidence="3" key="1">
    <citation type="submission" date="2025-08" db="UniProtKB">
        <authorList>
            <consortium name="RefSeq"/>
        </authorList>
    </citation>
    <scope>IDENTIFICATION</scope>
</reference>
<dbReference type="PaxDb" id="4097-A0A1S4DH45"/>
<protein>
    <recommendedName>
        <fullName evidence="2">DUF4371 domain-containing protein</fullName>
    </recommendedName>
</protein>
<dbReference type="InterPro" id="IPR055298">
    <property type="entry name" value="AtLOH3-like"/>
</dbReference>
<dbReference type="Pfam" id="PF14291">
    <property type="entry name" value="DUF4371"/>
    <property type="match status" value="1"/>
</dbReference>
<feature type="domain" description="DUF4371" evidence="2">
    <location>
        <begin position="68"/>
        <end position="120"/>
    </location>
</feature>
<evidence type="ECO:0000313" key="3">
    <source>
        <dbReference type="RefSeq" id="XP_016512802.1"/>
    </source>
</evidence>
<dbReference type="InterPro" id="IPR025398">
    <property type="entry name" value="DUF4371"/>
</dbReference>
<dbReference type="AlphaFoldDB" id="A0A1S4DH45"/>
<evidence type="ECO:0000259" key="2">
    <source>
        <dbReference type="Pfam" id="PF14291"/>
    </source>
</evidence>
<dbReference type="STRING" id="4097.A0A1S4DH45"/>
<proteinExistence type="predicted"/>
<evidence type="ECO:0000256" key="1">
    <source>
        <dbReference type="SAM" id="MobiDB-lite"/>
    </source>
</evidence>
<feature type="region of interest" description="Disordered" evidence="1">
    <location>
        <begin position="50"/>
        <end position="70"/>
    </location>
</feature>